<dbReference type="GO" id="GO:0046872">
    <property type="term" value="F:metal ion binding"/>
    <property type="evidence" value="ECO:0007669"/>
    <property type="project" value="UniProtKB-KW"/>
</dbReference>
<evidence type="ECO:0000256" key="1">
    <source>
        <dbReference type="ARBA" id="ARBA00004273"/>
    </source>
</evidence>
<proteinExistence type="inferred from homology"/>
<dbReference type="PANTHER" id="PTHR12743">
    <property type="entry name" value="CYTOCHROME C1 HEME LYASE"/>
    <property type="match status" value="1"/>
</dbReference>
<comment type="catalytic activity">
    <reaction evidence="10">
        <text>holo-[cytochrome c] = apo-[cytochrome c] + heme b</text>
        <dbReference type="Rhea" id="RHEA:22648"/>
        <dbReference type="Rhea" id="RHEA-COMP:10725"/>
        <dbReference type="Rhea" id="RHEA-COMP:10726"/>
        <dbReference type="ChEBI" id="CHEBI:29950"/>
        <dbReference type="ChEBI" id="CHEBI:60344"/>
        <dbReference type="ChEBI" id="CHEBI:83739"/>
        <dbReference type="EC" id="4.4.1.17"/>
    </reaction>
</comment>
<evidence type="ECO:0000256" key="7">
    <source>
        <dbReference type="ARBA" id="ARBA00023128"/>
    </source>
</evidence>
<dbReference type="InterPro" id="IPR000511">
    <property type="entry name" value="Holocyt_c/c1_synthase"/>
</dbReference>
<keyword evidence="3 10" id="KW-0349">Heme</keyword>
<evidence type="ECO:0000256" key="2">
    <source>
        <dbReference type="ARBA" id="ARBA00007255"/>
    </source>
</evidence>
<organism evidence="12 13">
    <name type="scientific">Effrenium voratum</name>
    <dbReference type="NCBI Taxonomy" id="2562239"/>
    <lineage>
        <taxon>Eukaryota</taxon>
        <taxon>Sar</taxon>
        <taxon>Alveolata</taxon>
        <taxon>Dinophyceae</taxon>
        <taxon>Suessiales</taxon>
        <taxon>Symbiodiniaceae</taxon>
        <taxon>Effrenium</taxon>
    </lineage>
</organism>
<protein>
    <recommendedName>
        <fullName evidence="10">Holocytochrome c-type synthase</fullName>
        <ecNumber evidence="10">4.4.1.17</ecNumber>
    </recommendedName>
</protein>
<keyword evidence="6 10" id="KW-0408">Iron</keyword>
<keyword evidence="8 10" id="KW-0472">Membrane</keyword>
<keyword evidence="5 10" id="KW-0999">Mitochondrion inner membrane</keyword>
<dbReference type="EMBL" id="CAUJNA010003324">
    <property type="protein sequence ID" value="CAJ1399093.1"/>
    <property type="molecule type" value="Genomic_DNA"/>
</dbReference>
<evidence type="ECO:0000313" key="12">
    <source>
        <dbReference type="EMBL" id="CAJ1399093.1"/>
    </source>
</evidence>
<evidence type="ECO:0000256" key="8">
    <source>
        <dbReference type="ARBA" id="ARBA00023136"/>
    </source>
</evidence>
<keyword evidence="7 10" id="KW-0496">Mitochondrion</keyword>
<dbReference type="AlphaFoldDB" id="A0AA36J3S9"/>
<evidence type="ECO:0000256" key="5">
    <source>
        <dbReference type="ARBA" id="ARBA00022792"/>
    </source>
</evidence>
<dbReference type="PROSITE" id="PS00822">
    <property type="entry name" value="CYTO_HEME_LYASE_2"/>
    <property type="match status" value="1"/>
</dbReference>
<keyword evidence="9 10" id="KW-0456">Lyase</keyword>
<comment type="function">
    <text evidence="10">Lyase that catalyzes the covalent linking of the heme group to the cytochrome C apoprotein to produce the mature functional cytochrome.</text>
</comment>
<feature type="region of interest" description="Disordered" evidence="11">
    <location>
        <begin position="1"/>
        <end position="47"/>
    </location>
</feature>
<evidence type="ECO:0000256" key="9">
    <source>
        <dbReference type="ARBA" id="ARBA00023239"/>
    </source>
</evidence>
<sequence>MSCPLGYGQEKPPEPATGSTSKKVEQKAADPLSSEREVSTIPSADGSPFLYPSEKQFFGAATAKGHRLETQDMSMVIAIHNAVNEQTWQEILKYESLHKEVCAEPKLLRFLGRPGELTPKARWTSFFGRSPPFDRHDWHVDRCGTQVRYVVDFYDGHQSPSHPVSIHIDARPEVSFEGLRDRFALWWRGKTG</sequence>
<evidence type="ECO:0000256" key="3">
    <source>
        <dbReference type="ARBA" id="ARBA00022617"/>
    </source>
</evidence>
<keyword evidence="4 10" id="KW-0479">Metal-binding</keyword>
<dbReference type="PANTHER" id="PTHR12743:SF0">
    <property type="entry name" value="HOLOCYTOCHROME C-TYPE SYNTHASE"/>
    <property type="match status" value="1"/>
</dbReference>
<comment type="similarity">
    <text evidence="2 10">Belongs to the cytochrome c-type heme lyase family.</text>
</comment>
<evidence type="ECO:0000256" key="11">
    <source>
        <dbReference type="SAM" id="MobiDB-lite"/>
    </source>
</evidence>
<dbReference type="GO" id="GO:0004408">
    <property type="term" value="F:holocytochrome-c synthase activity"/>
    <property type="evidence" value="ECO:0007669"/>
    <property type="project" value="UniProtKB-EC"/>
</dbReference>
<evidence type="ECO:0000256" key="10">
    <source>
        <dbReference type="RuleBase" id="RU363130"/>
    </source>
</evidence>
<evidence type="ECO:0000313" key="13">
    <source>
        <dbReference type="Proteomes" id="UP001178507"/>
    </source>
</evidence>
<evidence type="ECO:0000256" key="4">
    <source>
        <dbReference type="ARBA" id="ARBA00022723"/>
    </source>
</evidence>
<comment type="subcellular location">
    <subcellularLocation>
        <location evidence="1 10">Mitochondrion inner membrane</location>
    </subcellularLocation>
</comment>
<comment type="caution">
    <text evidence="12">The sequence shown here is derived from an EMBL/GenBank/DDBJ whole genome shotgun (WGS) entry which is preliminary data.</text>
</comment>
<reference evidence="12" key="1">
    <citation type="submission" date="2023-08" db="EMBL/GenBank/DDBJ databases">
        <authorList>
            <person name="Chen Y."/>
            <person name="Shah S."/>
            <person name="Dougan E. K."/>
            <person name="Thang M."/>
            <person name="Chan C."/>
        </authorList>
    </citation>
    <scope>NUCLEOTIDE SEQUENCE</scope>
</reference>
<keyword evidence="13" id="KW-1185">Reference proteome</keyword>
<dbReference type="EC" id="4.4.1.17" evidence="10"/>
<dbReference type="Proteomes" id="UP001178507">
    <property type="component" value="Unassembled WGS sequence"/>
</dbReference>
<dbReference type="Pfam" id="PF01265">
    <property type="entry name" value="Cyto_heme_lyase"/>
    <property type="match status" value="1"/>
</dbReference>
<dbReference type="GO" id="GO:0005743">
    <property type="term" value="C:mitochondrial inner membrane"/>
    <property type="evidence" value="ECO:0007669"/>
    <property type="project" value="UniProtKB-SubCell"/>
</dbReference>
<name>A0AA36J3S9_9DINO</name>
<feature type="compositionally biased region" description="Basic and acidic residues" evidence="11">
    <location>
        <begin position="22"/>
        <end position="38"/>
    </location>
</feature>
<accession>A0AA36J3S9</accession>
<gene>
    <name evidence="12" type="ORF">EVOR1521_LOCUS22691</name>
</gene>
<evidence type="ECO:0000256" key="6">
    <source>
        <dbReference type="ARBA" id="ARBA00023004"/>
    </source>
</evidence>